<dbReference type="EMBL" id="JXTC01000272">
    <property type="protein sequence ID" value="PON72374.1"/>
    <property type="molecule type" value="Genomic_DNA"/>
</dbReference>
<name>A0A2P5DGC8_TREOI</name>
<organism evidence="2 3">
    <name type="scientific">Trema orientale</name>
    <name type="common">Charcoal tree</name>
    <name type="synonym">Celtis orientalis</name>
    <dbReference type="NCBI Taxonomy" id="63057"/>
    <lineage>
        <taxon>Eukaryota</taxon>
        <taxon>Viridiplantae</taxon>
        <taxon>Streptophyta</taxon>
        <taxon>Embryophyta</taxon>
        <taxon>Tracheophyta</taxon>
        <taxon>Spermatophyta</taxon>
        <taxon>Magnoliopsida</taxon>
        <taxon>eudicotyledons</taxon>
        <taxon>Gunneridae</taxon>
        <taxon>Pentapetalae</taxon>
        <taxon>rosids</taxon>
        <taxon>fabids</taxon>
        <taxon>Rosales</taxon>
        <taxon>Cannabaceae</taxon>
        <taxon>Trema</taxon>
    </lineage>
</organism>
<protein>
    <submittedName>
        <fullName evidence="2">Uncharacterized protein</fullName>
    </submittedName>
</protein>
<reference evidence="3" key="1">
    <citation type="submission" date="2016-06" db="EMBL/GenBank/DDBJ databases">
        <title>Parallel loss of symbiosis genes in relatives of nitrogen-fixing non-legume Parasponia.</title>
        <authorList>
            <person name="Van Velzen R."/>
            <person name="Holmer R."/>
            <person name="Bu F."/>
            <person name="Rutten L."/>
            <person name="Van Zeijl A."/>
            <person name="Liu W."/>
            <person name="Santuari L."/>
            <person name="Cao Q."/>
            <person name="Sharma T."/>
            <person name="Shen D."/>
            <person name="Roswanjaya Y."/>
            <person name="Wardhani T."/>
            <person name="Kalhor M.S."/>
            <person name="Jansen J."/>
            <person name="Van den Hoogen J."/>
            <person name="Gungor B."/>
            <person name="Hartog M."/>
            <person name="Hontelez J."/>
            <person name="Verver J."/>
            <person name="Yang W.-C."/>
            <person name="Schijlen E."/>
            <person name="Repin R."/>
            <person name="Schilthuizen M."/>
            <person name="Schranz E."/>
            <person name="Heidstra R."/>
            <person name="Miyata K."/>
            <person name="Fedorova E."/>
            <person name="Kohlen W."/>
            <person name="Bisseling T."/>
            <person name="Smit S."/>
            <person name="Geurts R."/>
        </authorList>
    </citation>
    <scope>NUCLEOTIDE SEQUENCE [LARGE SCALE GENOMIC DNA]</scope>
    <source>
        <strain evidence="3">cv. RG33-2</strain>
    </source>
</reference>
<gene>
    <name evidence="2" type="ORF">TorRG33x02_251720</name>
</gene>
<dbReference type="AlphaFoldDB" id="A0A2P5DGC8"/>
<sequence length="106" mass="11996">MKRKVAAWDGLGDEIGEDSRANDGPGAEAGMSEMYEAGAGWHRARGENSIEEEMIRRMPKLNSIVSSLMHGNAEEERQQSTLRVWEMWEIRGGVCIDRGREYNKNL</sequence>
<evidence type="ECO:0000313" key="2">
    <source>
        <dbReference type="EMBL" id="PON72374.1"/>
    </source>
</evidence>
<keyword evidence="3" id="KW-1185">Reference proteome</keyword>
<proteinExistence type="predicted"/>
<evidence type="ECO:0000256" key="1">
    <source>
        <dbReference type="SAM" id="MobiDB-lite"/>
    </source>
</evidence>
<feature type="region of interest" description="Disordered" evidence="1">
    <location>
        <begin position="1"/>
        <end position="30"/>
    </location>
</feature>
<accession>A0A2P5DGC8</accession>
<evidence type="ECO:0000313" key="3">
    <source>
        <dbReference type="Proteomes" id="UP000237000"/>
    </source>
</evidence>
<dbReference type="OrthoDB" id="10361379at2759"/>
<comment type="caution">
    <text evidence="2">The sequence shown here is derived from an EMBL/GenBank/DDBJ whole genome shotgun (WGS) entry which is preliminary data.</text>
</comment>
<dbReference type="InParanoid" id="A0A2P5DGC8"/>
<dbReference type="Proteomes" id="UP000237000">
    <property type="component" value="Unassembled WGS sequence"/>
</dbReference>